<evidence type="ECO:0000256" key="1">
    <source>
        <dbReference type="SAM" id="Phobius"/>
    </source>
</evidence>
<proteinExistence type="predicted"/>
<feature type="transmembrane region" description="Helical" evidence="1">
    <location>
        <begin position="6"/>
        <end position="28"/>
    </location>
</feature>
<keyword evidence="3" id="KW-1185">Reference proteome</keyword>
<reference evidence="2" key="1">
    <citation type="journal article" date="2022" name="bioRxiv">
        <title>Sequencing and chromosome-scale assembly of the giantPleurodeles waltlgenome.</title>
        <authorList>
            <person name="Brown T."/>
            <person name="Elewa A."/>
            <person name="Iarovenko S."/>
            <person name="Subramanian E."/>
            <person name="Araus A.J."/>
            <person name="Petzold A."/>
            <person name="Susuki M."/>
            <person name="Suzuki K.-i.T."/>
            <person name="Hayashi T."/>
            <person name="Toyoda A."/>
            <person name="Oliveira C."/>
            <person name="Osipova E."/>
            <person name="Leigh N.D."/>
            <person name="Simon A."/>
            <person name="Yun M.H."/>
        </authorList>
    </citation>
    <scope>NUCLEOTIDE SEQUENCE</scope>
    <source>
        <strain evidence="2">20211129_DDA</strain>
        <tissue evidence="2">Liver</tissue>
    </source>
</reference>
<gene>
    <name evidence="2" type="ORF">NDU88_008104</name>
</gene>
<feature type="transmembrane region" description="Helical" evidence="1">
    <location>
        <begin position="95"/>
        <end position="117"/>
    </location>
</feature>
<sequence length="288" mass="32696">MAAGNVYLIALIVLSFISFVCMVFFNALSATSFEGLYLSSAANVSSRYYLEITPAGWTFSIWSVIYIWNGLWLIYALTTLCRRNQLGYVYVEPGVHTPSFFLLWIFNNLCNIGWLFLWDREFLIPALVFIALIPITCFAMMGVSYRNCFKHGAWLSVNSPADLWCIRIMVHNGLATYATWTFIASFINFGLVLKYEGKVDDFIASIIVLCSVLFGFLTWFILETFIFDKYVRYTFTIYPVGIVALFGVLTNKDISKGLSTIGILTGHDYPGRGFLFPEHALMVYSCEA</sequence>
<keyword evidence="1" id="KW-0472">Membrane</keyword>
<feature type="transmembrane region" description="Helical" evidence="1">
    <location>
        <begin position="233"/>
        <end position="250"/>
    </location>
</feature>
<dbReference type="EMBL" id="JANPWB010000003">
    <property type="protein sequence ID" value="KAJ1204326.1"/>
    <property type="molecule type" value="Genomic_DNA"/>
</dbReference>
<dbReference type="PANTHER" id="PTHR33802">
    <property type="entry name" value="SI:CH211-161H7.5-RELATED"/>
    <property type="match status" value="1"/>
</dbReference>
<keyword evidence="1" id="KW-1133">Transmembrane helix</keyword>
<evidence type="ECO:0000313" key="2">
    <source>
        <dbReference type="EMBL" id="KAJ1204326.1"/>
    </source>
</evidence>
<comment type="caution">
    <text evidence="2">The sequence shown here is derived from an EMBL/GenBank/DDBJ whole genome shotgun (WGS) entry which is preliminary data.</text>
</comment>
<keyword evidence="1" id="KW-0812">Transmembrane</keyword>
<feature type="transmembrane region" description="Helical" evidence="1">
    <location>
        <begin position="202"/>
        <end position="221"/>
    </location>
</feature>
<feature type="transmembrane region" description="Helical" evidence="1">
    <location>
        <begin position="177"/>
        <end position="195"/>
    </location>
</feature>
<accession>A0AAV7VVI5</accession>
<organism evidence="2 3">
    <name type="scientific">Pleurodeles waltl</name>
    <name type="common">Iberian ribbed newt</name>
    <dbReference type="NCBI Taxonomy" id="8319"/>
    <lineage>
        <taxon>Eukaryota</taxon>
        <taxon>Metazoa</taxon>
        <taxon>Chordata</taxon>
        <taxon>Craniata</taxon>
        <taxon>Vertebrata</taxon>
        <taxon>Euteleostomi</taxon>
        <taxon>Amphibia</taxon>
        <taxon>Batrachia</taxon>
        <taxon>Caudata</taxon>
        <taxon>Salamandroidea</taxon>
        <taxon>Salamandridae</taxon>
        <taxon>Pleurodelinae</taxon>
        <taxon>Pleurodeles</taxon>
    </lineage>
</organism>
<dbReference type="Proteomes" id="UP001066276">
    <property type="component" value="Chromosome 2_1"/>
</dbReference>
<dbReference type="AlphaFoldDB" id="A0AAV7VVI5"/>
<feature type="transmembrane region" description="Helical" evidence="1">
    <location>
        <begin position="48"/>
        <end position="75"/>
    </location>
</feature>
<dbReference type="PANTHER" id="PTHR33802:SF3">
    <property type="match status" value="1"/>
</dbReference>
<feature type="transmembrane region" description="Helical" evidence="1">
    <location>
        <begin position="124"/>
        <end position="145"/>
    </location>
</feature>
<name>A0AAV7VVI5_PLEWA</name>
<evidence type="ECO:0000313" key="3">
    <source>
        <dbReference type="Proteomes" id="UP001066276"/>
    </source>
</evidence>
<protein>
    <submittedName>
        <fullName evidence="2">Uncharacterized protein</fullName>
    </submittedName>
</protein>